<feature type="region of interest" description="Disordered" evidence="1">
    <location>
        <begin position="62"/>
        <end position="92"/>
    </location>
</feature>
<dbReference type="AlphaFoldDB" id="A0A161LJM1"/>
<sequence>MRRGRSVVVTGRRSARVAAGLDGPGTARGIARERPYPGSTTVSIVNGVVTGMVATLAAAVRHRAEGAHRPPPLPRVPPGQRPDRPSSRAISMRWTSLVPSPISRIFASR</sequence>
<accession>A0A161LJM1</accession>
<evidence type="ECO:0000313" key="3">
    <source>
        <dbReference type="Proteomes" id="UP000077701"/>
    </source>
</evidence>
<reference evidence="3" key="2">
    <citation type="submission" date="2016-04" db="EMBL/GenBank/DDBJ databases">
        <title>Planomonospora sphaerica JCM9374 whole genome shotgun sequence.</title>
        <authorList>
            <person name="Suzuki T."/>
            <person name="Dohra H."/>
            <person name="Kodani S."/>
        </authorList>
    </citation>
    <scope>NUCLEOTIDE SEQUENCE [LARGE SCALE GENOMIC DNA]</scope>
    <source>
        <strain evidence="3">JCM 9374</strain>
    </source>
</reference>
<organism evidence="2 3">
    <name type="scientific">Planomonospora sphaerica</name>
    <dbReference type="NCBI Taxonomy" id="161355"/>
    <lineage>
        <taxon>Bacteria</taxon>
        <taxon>Bacillati</taxon>
        <taxon>Actinomycetota</taxon>
        <taxon>Actinomycetes</taxon>
        <taxon>Streptosporangiales</taxon>
        <taxon>Streptosporangiaceae</taxon>
        <taxon>Planomonospora</taxon>
    </lineage>
</organism>
<evidence type="ECO:0000256" key="1">
    <source>
        <dbReference type="SAM" id="MobiDB-lite"/>
    </source>
</evidence>
<reference evidence="2 3" key="1">
    <citation type="journal article" date="2016" name="Genome Announc.">
        <title>Draft Genome Sequence of Planomonospora sphaerica JCM9374, a Rare Actinomycete.</title>
        <authorList>
            <person name="Dohra H."/>
            <person name="Suzuki T."/>
            <person name="Inoue Y."/>
            <person name="Kodani S."/>
        </authorList>
    </citation>
    <scope>NUCLEOTIDE SEQUENCE [LARGE SCALE GENOMIC DNA]</scope>
    <source>
        <strain evidence="2 3">JCM 9374</strain>
    </source>
</reference>
<gene>
    <name evidence="2" type="ORF">PS9374_01531</name>
</gene>
<evidence type="ECO:0000313" key="2">
    <source>
        <dbReference type="EMBL" id="GAT65887.1"/>
    </source>
</evidence>
<dbReference type="Proteomes" id="UP000077701">
    <property type="component" value="Unassembled WGS sequence"/>
</dbReference>
<proteinExistence type="predicted"/>
<dbReference type="STRING" id="161355.PS9374_01531"/>
<comment type="caution">
    <text evidence="2">The sequence shown here is derived from an EMBL/GenBank/DDBJ whole genome shotgun (WGS) entry which is preliminary data.</text>
</comment>
<name>A0A161LJM1_9ACTN</name>
<protein>
    <submittedName>
        <fullName evidence="2">Uncharacterized protein</fullName>
    </submittedName>
</protein>
<feature type="compositionally biased region" description="Pro residues" evidence="1">
    <location>
        <begin position="69"/>
        <end position="80"/>
    </location>
</feature>
<dbReference type="EMBL" id="BDCX01000003">
    <property type="protein sequence ID" value="GAT65887.1"/>
    <property type="molecule type" value="Genomic_DNA"/>
</dbReference>
<keyword evidence="3" id="KW-1185">Reference proteome</keyword>